<feature type="binding site" evidence="5">
    <location>
        <position position="133"/>
    </location>
    <ligand>
        <name>Mn(2+)</name>
        <dbReference type="ChEBI" id="CHEBI:29035"/>
        <label>2</label>
    </ligand>
</feature>
<comment type="cofactor">
    <cofactor evidence="5">
        <name>Mn(2+)</name>
        <dbReference type="ChEBI" id="CHEBI:29035"/>
    </cofactor>
    <text evidence="5">The Mn(2+) ion enhances activity.</text>
</comment>
<dbReference type="OrthoDB" id="9776731at2"/>
<feature type="domain" description="Peptidase M20 dimerisation" evidence="6">
    <location>
        <begin position="176"/>
        <end position="274"/>
    </location>
</feature>
<keyword evidence="8" id="KW-1185">Reference proteome</keyword>
<evidence type="ECO:0000313" key="8">
    <source>
        <dbReference type="Proteomes" id="UP000287101"/>
    </source>
</evidence>
<dbReference type="PANTHER" id="PTHR11014:SF63">
    <property type="entry name" value="METALLOPEPTIDASE, PUTATIVE (AFU_ORTHOLOGUE AFUA_6G09600)-RELATED"/>
    <property type="match status" value="1"/>
</dbReference>
<dbReference type="GO" id="GO:0009085">
    <property type="term" value="P:lysine biosynthetic process"/>
    <property type="evidence" value="ECO:0007669"/>
    <property type="project" value="UniProtKB-KW"/>
</dbReference>
<evidence type="ECO:0000313" key="7">
    <source>
        <dbReference type="EMBL" id="RSU03699.1"/>
    </source>
</evidence>
<feature type="binding site" evidence="5">
    <location>
        <position position="97"/>
    </location>
    <ligand>
        <name>Mn(2+)</name>
        <dbReference type="ChEBI" id="CHEBI:29035"/>
        <label>2</label>
    </ligand>
</feature>
<gene>
    <name evidence="7" type="ORF">CBF31_04675</name>
</gene>
<keyword evidence="5" id="KW-0479">Metal-binding</keyword>
<feature type="binding site" evidence="5">
    <location>
        <position position="99"/>
    </location>
    <ligand>
        <name>Mn(2+)</name>
        <dbReference type="ChEBI" id="CHEBI:29035"/>
        <label>2</label>
    </ligand>
</feature>
<dbReference type="PIRSF" id="PIRSF005962">
    <property type="entry name" value="Pept_M20D_amidohydro"/>
    <property type="match status" value="1"/>
</dbReference>
<dbReference type="SUPFAM" id="SSF53187">
    <property type="entry name" value="Zn-dependent exopeptidases"/>
    <property type="match status" value="1"/>
</dbReference>
<evidence type="ECO:0000259" key="6">
    <source>
        <dbReference type="Pfam" id="PF07687"/>
    </source>
</evidence>
<keyword evidence="5" id="KW-0464">Manganese</keyword>
<dbReference type="InterPro" id="IPR017439">
    <property type="entry name" value="Amidohydrolase"/>
</dbReference>
<evidence type="ECO:0000256" key="1">
    <source>
        <dbReference type="ARBA" id="ARBA00022605"/>
    </source>
</evidence>
<dbReference type="InterPro" id="IPR002933">
    <property type="entry name" value="Peptidase_M20"/>
</dbReference>
<dbReference type="Pfam" id="PF01546">
    <property type="entry name" value="Peptidase_M20"/>
    <property type="match status" value="1"/>
</dbReference>
<comment type="caution">
    <text evidence="7">The sequence shown here is derived from an EMBL/GenBank/DDBJ whole genome shotgun (WGS) entry which is preliminary data.</text>
</comment>
<keyword evidence="2 7" id="KW-0378">Hydrolase</keyword>
<evidence type="ECO:0000256" key="3">
    <source>
        <dbReference type="ARBA" id="ARBA00022915"/>
    </source>
</evidence>
<dbReference type="EMBL" id="NGJY01000002">
    <property type="protein sequence ID" value="RSU03699.1"/>
    <property type="molecule type" value="Genomic_DNA"/>
</dbReference>
<dbReference type="Gene3D" id="3.40.630.10">
    <property type="entry name" value="Zn peptidases"/>
    <property type="match status" value="1"/>
</dbReference>
<accession>A0A430A9F4</accession>
<dbReference type="InterPro" id="IPR036264">
    <property type="entry name" value="Bact_exopeptidase_dim_dom"/>
</dbReference>
<keyword evidence="3" id="KW-0220">Diaminopimelate biosynthesis</keyword>
<dbReference type="RefSeq" id="WP_126831905.1">
    <property type="nucleotide sequence ID" value="NZ_CBCRYB010000004.1"/>
</dbReference>
<dbReference type="GO" id="GO:0019877">
    <property type="term" value="P:diaminopimelate biosynthetic process"/>
    <property type="evidence" value="ECO:0007669"/>
    <property type="project" value="UniProtKB-KW"/>
</dbReference>
<dbReference type="NCBIfam" id="TIGR01891">
    <property type="entry name" value="amidohydrolases"/>
    <property type="match status" value="1"/>
</dbReference>
<dbReference type="InterPro" id="IPR011650">
    <property type="entry name" value="Peptidase_M20_dimer"/>
</dbReference>
<dbReference type="AlphaFoldDB" id="A0A430A9F4"/>
<name>A0A430A9F4_9ENTE</name>
<sequence length="388" mass="42688">MLETKEQEMIEIRRHLHENPELSFEETETAKFIKNFYKDKECTVTTDIGGQHGILVDIEGGLPGDMLAIRADFDALPIHEEADVPFRSKVDGVMHACGHDAHTAYMLVLAECLISIKDRLKGTVRIIHQPAEEVPPGGAITMVKEGCLDGVSHVFGIHVISTMPTGVIAYHAGSVHTGRATFKIKIQGKGGHGAVPHEAKDSILAGAEFVTGIQKIVSRKINPMDTVTVTIGSFDGRGTANIIKDSVVLEGDIRMLKEESREIVEQEFRRILEGVCIANDMTYELDYKNDYKVCVNDEATTTRIVTALSEANLQEVSSIVDCGAQSPSEDFAYYAEKRPSCFFFVGAHEPGTEAYGHHHPKFRIDEKSLLISSKSMAVAVLNYMEKGI</sequence>
<dbReference type="FunFam" id="3.30.70.360:FF:000001">
    <property type="entry name" value="N-acetyldiaminopimelate deacetylase"/>
    <property type="match status" value="1"/>
</dbReference>
<dbReference type="Gene3D" id="3.30.70.360">
    <property type="match status" value="1"/>
</dbReference>
<keyword evidence="4" id="KW-0457">Lysine biosynthesis</keyword>
<dbReference type="GO" id="GO:0046872">
    <property type="term" value="F:metal ion binding"/>
    <property type="evidence" value="ECO:0007669"/>
    <property type="project" value="UniProtKB-KW"/>
</dbReference>
<proteinExistence type="predicted"/>
<dbReference type="SUPFAM" id="SSF55031">
    <property type="entry name" value="Bacterial exopeptidase dimerisation domain"/>
    <property type="match status" value="1"/>
</dbReference>
<dbReference type="Proteomes" id="UP000287101">
    <property type="component" value="Unassembled WGS sequence"/>
</dbReference>
<feature type="binding site" evidence="5">
    <location>
        <position position="158"/>
    </location>
    <ligand>
        <name>Mn(2+)</name>
        <dbReference type="ChEBI" id="CHEBI:29035"/>
        <label>2</label>
    </ligand>
</feature>
<evidence type="ECO:0000256" key="5">
    <source>
        <dbReference type="PIRSR" id="PIRSR005962-1"/>
    </source>
</evidence>
<evidence type="ECO:0000256" key="4">
    <source>
        <dbReference type="ARBA" id="ARBA00023154"/>
    </source>
</evidence>
<dbReference type="PANTHER" id="PTHR11014">
    <property type="entry name" value="PEPTIDASE M20 FAMILY MEMBER"/>
    <property type="match status" value="1"/>
</dbReference>
<reference evidence="7 8" key="1">
    <citation type="submission" date="2017-05" db="EMBL/GenBank/DDBJ databases">
        <title>Vagococcus spp. assemblies.</title>
        <authorList>
            <person name="Gulvik C.A."/>
        </authorList>
    </citation>
    <scope>NUCLEOTIDE SEQUENCE [LARGE SCALE GENOMIC DNA]</scope>
    <source>
        <strain evidence="7 8">CCUG 41755</strain>
    </source>
</reference>
<organism evidence="7 8">
    <name type="scientific">Vagococcus fessus</name>
    <dbReference type="NCBI Taxonomy" id="120370"/>
    <lineage>
        <taxon>Bacteria</taxon>
        <taxon>Bacillati</taxon>
        <taxon>Bacillota</taxon>
        <taxon>Bacilli</taxon>
        <taxon>Lactobacillales</taxon>
        <taxon>Enterococcaceae</taxon>
        <taxon>Vagococcus</taxon>
    </lineage>
</organism>
<dbReference type="GO" id="GO:0050118">
    <property type="term" value="F:N-acetyldiaminopimelate deacetylase activity"/>
    <property type="evidence" value="ECO:0007669"/>
    <property type="project" value="UniProtKB-ARBA"/>
</dbReference>
<evidence type="ECO:0000256" key="2">
    <source>
        <dbReference type="ARBA" id="ARBA00022801"/>
    </source>
</evidence>
<protein>
    <submittedName>
        <fullName evidence="7">Amidohydrolase</fullName>
    </submittedName>
</protein>
<feature type="binding site" evidence="5">
    <location>
        <position position="358"/>
    </location>
    <ligand>
        <name>Mn(2+)</name>
        <dbReference type="ChEBI" id="CHEBI:29035"/>
        <label>2</label>
    </ligand>
</feature>
<dbReference type="Pfam" id="PF07687">
    <property type="entry name" value="M20_dimer"/>
    <property type="match status" value="1"/>
</dbReference>
<keyword evidence="1" id="KW-0028">Amino-acid biosynthesis</keyword>